<dbReference type="STRING" id="1479485.DA73_0231125"/>
<organism evidence="3">
    <name type="scientific">Tolypothrix bouteillei VB521301</name>
    <dbReference type="NCBI Taxonomy" id="1479485"/>
    <lineage>
        <taxon>Bacteria</taxon>
        <taxon>Bacillati</taxon>
        <taxon>Cyanobacteriota</taxon>
        <taxon>Cyanophyceae</taxon>
        <taxon>Nostocales</taxon>
        <taxon>Tolypothrichaceae</taxon>
        <taxon>Tolypothrix</taxon>
    </lineage>
</organism>
<evidence type="ECO:0000313" key="2">
    <source>
        <dbReference type="EMBL" id="KAF3885375.1"/>
    </source>
</evidence>
<dbReference type="PANTHER" id="PTHR33164">
    <property type="entry name" value="TRANSCRIPTIONAL REGULATOR, MARR FAMILY"/>
    <property type="match status" value="1"/>
</dbReference>
<dbReference type="Pfam" id="PF12802">
    <property type="entry name" value="MarR_2"/>
    <property type="match status" value="1"/>
</dbReference>
<proteinExistence type="predicted"/>
<dbReference type="InterPro" id="IPR039422">
    <property type="entry name" value="MarR/SlyA-like"/>
</dbReference>
<dbReference type="PANTHER" id="PTHR33164:SF89">
    <property type="entry name" value="MARR FAMILY REGULATORY PROTEIN"/>
    <property type="match status" value="1"/>
</dbReference>
<protein>
    <submittedName>
        <fullName evidence="3">MarR family transcriptional regulator</fullName>
    </submittedName>
</protein>
<evidence type="ECO:0000313" key="3">
    <source>
        <dbReference type="EMBL" id="KIE08940.1"/>
    </source>
</evidence>
<keyword evidence="4" id="KW-1185">Reference proteome</keyword>
<sequence length="168" mass="19061">MGLKRTSQKNTSQECAAKVMETIPLVMRAIRADMRAQGSTTLSVPQFRTLAFLDRNPGASLSDLAEHLGVTRATASATIERLVQRAYVHRNDHPQERRRIVLKLTEAGNHHLQQAREQTRTHIANLLKHLSEEQILQIEEGLILLKEVFEETLKERETDESDLPHILG</sequence>
<dbReference type="SMART" id="SM00347">
    <property type="entry name" value="HTH_MARR"/>
    <property type="match status" value="1"/>
</dbReference>
<evidence type="ECO:0000259" key="1">
    <source>
        <dbReference type="PROSITE" id="PS50995"/>
    </source>
</evidence>
<dbReference type="EMBL" id="JHEG02000058">
    <property type="protein sequence ID" value="KIE08940.1"/>
    <property type="molecule type" value="Genomic_DNA"/>
</dbReference>
<feature type="domain" description="HTH marR-type" evidence="1">
    <location>
        <begin position="16"/>
        <end position="150"/>
    </location>
</feature>
<dbReference type="Gene3D" id="1.10.10.10">
    <property type="entry name" value="Winged helix-like DNA-binding domain superfamily/Winged helix DNA-binding domain"/>
    <property type="match status" value="1"/>
</dbReference>
<name>A0A0C1R9G9_9CYAN</name>
<dbReference type="InterPro" id="IPR036388">
    <property type="entry name" value="WH-like_DNA-bd_sf"/>
</dbReference>
<reference evidence="2" key="2">
    <citation type="submission" date="2019-11" db="EMBL/GenBank/DDBJ databases">
        <title>Improved Assembly of Tolypothrix boutellei genome.</title>
        <authorList>
            <person name="Sarangi A.N."/>
            <person name="Mukherjee M."/>
            <person name="Ghosh S."/>
            <person name="Singh D."/>
            <person name="Das A."/>
            <person name="Kant S."/>
            <person name="Prusty A."/>
            <person name="Tripathy S."/>
        </authorList>
    </citation>
    <scope>NUCLEOTIDE SEQUENCE</scope>
    <source>
        <strain evidence="2">VB521301</strain>
    </source>
</reference>
<evidence type="ECO:0000313" key="4">
    <source>
        <dbReference type="Proteomes" id="UP000029738"/>
    </source>
</evidence>
<reference evidence="3" key="1">
    <citation type="journal article" date="2015" name="Genome Announc.">
        <title>Draft Genome Sequence of Tolypothrix boutellei Strain VB521301.</title>
        <authorList>
            <person name="Chandrababunaidu M.M."/>
            <person name="Singh D."/>
            <person name="Sen D."/>
            <person name="Bhan S."/>
            <person name="Das S."/>
            <person name="Gupta A."/>
            <person name="Adhikary S.P."/>
            <person name="Tripathy S."/>
        </authorList>
    </citation>
    <scope>NUCLEOTIDE SEQUENCE</scope>
    <source>
        <strain evidence="3">VB521301</strain>
    </source>
</reference>
<dbReference type="GO" id="GO:0003700">
    <property type="term" value="F:DNA-binding transcription factor activity"/>
    <property type="evidence" value="ECO:0007669"/>
    <property type="project" value="InterPro"/>
</dbReference>
<dbReference type="GO" id="GO:0006950">
    <property type="term" value="P:response to stress"/>
    <property type="evidence" value="ECO:0007669"/>
    <property type="project" value="TreeGrafter"/>
</dbReference>
<dbReference type="AlphaFoldDB" id="A0A0C1R9G9"/>
<dbReference type="InterPro" id="IPR000835">
    <property type="entry name" value="HTH_MarR-typ"/>
</dbReference>
<dbReference type="InterPro" id="IPR036390">
    <property type="entry name" value="WH_DNA-bd_sf"/>
</dbReference>
<accession>A0A0C1R9G9</accession>
<dbReference type="PROSITE" id="PS50995">
    <property type="entry name" value="HTH_MARR_2"/>
    <property type="match status" value="1"/>
</dbReference>
<comment type="caution">
    <text evidence="3">The sequence shown here is derived from an EMBL/GenBank/DDBJ whole genome shotgun (WGS) entry which is preliminary data.</text>
</comment>
<dbReference type="SUPFAM" id="SSF46785">
    <property type="entry name" value="Winged helix' DNA-binding domain"/>
    <property type="match status" value="1"/>
</dbReference>
<dbReference type="Proteomes" id="UP000029738">
    <property type="component" value="Unassembled WGS sequence"/>
</dbReference>
<dbReference type="RefSeq" id="WP_038072278.1">
    <property type="nucleotide sequence ID" value="NZ_JHEG04000001.1"/>
</dbReference>
<dbReference type="OrthoDB" id="512297at2"/>
<dbReference type="EMBL" id="JHEG04000001">
    <property type="protein sequence ID" value="KAF3885375.1"/>
    <property type="molecule type" value="Genomic_DNA"/>
</dbReference>
<gene>
    <name evidence="3" type="ORF">DA73_0231125</name>
    <name evidence="2" type="ORF">DA73_0400007815</name>
</gene>